<accession>A0A1I8PJN6</accession>
<dbReference type="Proteomes" id="UP000095300">
    <property type="component" value="Unassembled WGS sequence"/>
</dbReference>
<reference evidence="2" key="1">
    <citation type="submission" date="2020-05" db="UniProtKB">
        <authorList>
            <consortium name="EnsemblMetazoa"/>
        </authorList>
    </citation>
    <scope>IDENTIFICATION</scope>
    <source>
        <strain evidence="2">USDA</strain>
    </source>
</reference>
<feature type="transmembrane region" description="Helical" evidence="1">
    <location>
        <begin position="6"/>
        <end position="24"/>
    </location>
</feature>
<sequence>MSEIQLSIGVKIFMVLFFITLAMMNTNAHQLQQDEAEYDETGEEYLVEYLDKDEYKYKESECGVDCLIFNTTKRHIMAFTRVDHSMDFIEKDAQDLIANGDDDLDAEEDFEYDDDDYEPDEIEVDYDDCDCFSDPACCLYDFDPDDIDKDDLKKLKKTGKKIVKKVKKVISNGRNYFVTTVRRLAPIRRFTIKTFSFARREIVRSAMYVVRQVVWSAVRITQLIRRVLLAVRIILSVARVLVYG</sequence>
<evidence type="ECO:0000313" key="2">
    <source>
        <dbReference type="EnsemblMetazoa" id="SCAU008739-PA"/>
    </source>
</evidence>
<keyword evidence="1" id="KW-1133">Transmembrane helix</keyword>
<keyword evidence="3" id="KW-1185">Reference proteome</keyword>
<dbReference type="VEuPathDB" id="VectorBase:SCAU008739"/>
<proteinExistence type="predicted"/>
<evidence type="ECO:0000313" key="3">
    <source>
        <dbReference type="Proteomes" id="UP000095300"/>
    </source>
</evidence>
<dbReference type="EnsemblMetazoa" id="SCAU008739-RA">
    <property type="protein sequence ID" value="SCAU008739-PA"/>
    <property type="gene ID" value="SCAU008739"/>
</dbReference>
<dbReference type="KEGG" id="scac:106094140"/>
<name>A0A1I8PJN6_STOCA</name>
<gene>
    <name evidence="2" type="primary">106094140</name>
</gene>
<dbReference type="AlphaFoldDB" id="A0A1I8PJN6"/>
<keyword evidence="1" id="KW-0812">Transmembrane</keyword>
<keyword evidence="1" id="KW-0472">Membrane</keyword>
<protein>
    <submittedName>
        <fullName evidence="2">Uncharacterized protein</fullName>
    </submittedName>
</protein>
<evidence type="ECO:0000256" key="1">
    <source>
        <dbReference type="SAM" id="Phobius"/>
    </source>
</evidence>
<organism evidence="2 3">
    <name type="scientific">Stomoxys calcitrans</name>
    <name type="common">Stable fly</name>
    <name type="synonym">Conops calcitrans</name>
    <dbReference type="NCBI Taxonomy" id="35570"/>
    <lineage>
        <taxon>Eukaryota</taxon>
        <taxon>Metazoa</taxon>
        <taxon>Ecdysozoa</taxon>
        <taxon>Arthropoda</taxon>
        <taxon>Hexapoda</taxon>
        <taxon>Insecta</taxon>
        <taxon>Pterygota</taxon>
        <taxon>Neoptera</taxon>
        <taxon>Endopterygota</taxon>
        <taxon>Diptera</taxon>
        <taxon>Brachycera</taxon>
        <taxon>Muscomorpha</taxon>
        <taxon>Muscoidea</taxon>
        <taxon>Muscidae</taxon>
        <taxon>Stomoxys</taxon>
    </lineage>
</organism>